<dbReference type="EMBL" id="MU069574">
    <property type="protein sequence ID" value="KAF5838564.1"/>
    <property type="molecule type" value="Genomic_DNA"/>
</dbReference>
<dbReference type="Proteomes" id="UP000815325">
    <property type="component" value="Unassembled WGS sequence"/>
</dbReference>
<proteinExistence type="predicted"/>
<sequence length="80" mass="8468">MKDKEVRGPSNAASASANDNNLLAFVGLSVCMQKQACQVRREILHKHASMTLEGAKGAGTASLLLTRLNFLSQLGIPVST</sequence>
<name>A0ABQ7GVF1_DUNSA</name>
<accession>A0ABQ7GVF1</accession>
<evidence type="ECO:0000313" key="1">
    <source>
        <dbReference type="EMBL" id="KAF5838564.1"/>
    </source>
</evidence>
<gene>
    <name evidence="1" type="ORF">DUNSADRAFT_2625</name>
</gene>
<organism evidence="1 2">
    <name type="scientific">Dunaliella salina</name>
    <name type="common">Green alga</name>
    <name type="synonym">Protococcus salinus</name>
    <dbReference type="NCBI Taxonomy" id="3046"/>
    <lineage>
        <taxon>Eukaryota</taxon>
        <taxon>Viridiplantae</taxon>
        <taxon>Chlorophyta</taxon>
        <taxon>core chlorophytes</taxon>
        <taxon>Chlorophyceae</taxon>
        <taxon>CS clade</taxon>
        <taxon>Chlamydomonadales</taxon>
        <taxon>Dunaliellaceae</taxon>
        <taxon>Dunaliella</taxon>
    </lineage>
</organism>
<evidence type="ECO:0000313" key="2">
    <source>
        <dbReference type="Proteomes" id="UP000815325"/>
    </source>
</evidence>
<reference evidence="1" key="1">
    <citation type="submission" date="2017-08" db="EMBL/GenBank/DDBJ databases">
        <authorList>
            <person name="Polle J.E."/>
            <person name="Barry K."/>
            <person name="Cushman J."/>
            <person name="Schmutz J."/>
            <person name="Tran D."/>
            <person name="Hathwaick L.T."/>
            <person name="Yim W.C."/>
            <person name="Jenkins J."/>
            <person name="Mckie-Krisberg Z.M."/>
            <person name="Prochnik S."/>
            <person name="Lindquist E."/>
            <person name="Dockter R.B."/>
            <person name="Adam C."/>
            <person name="Molina H."/>
            <person name="Bunkerborg J."/>
            <person name="Jin E."/>
            <person name="Buchheim M."/>
            <person name="Magnuson J."/>
        </authorList>
    </citation>
    <scope>NUCLEOTIDE SEQUENCE</scope>
    <source>
        <strain evidence="1">CCAP 19/18</strain>
    </source>
</reference>
<keyword evidence="2" id="KW-1185">Reference proteome</keyword>
<comment type="caution">
    <text evidence="1">The sequence shown here is derived from an EMBL/GenBank/DDBJ whole genome shotgun (WGS) entry which is preliminary data.</text>
</comment>
<evidence type="ECO:0008006" key="3">
    <source>
        <dbReference type="Google" id="ProtNLM"/>
    </source>
</evidence>
<protein>
    <recommendedName>
        <fullName evidence="3">Encoded protein</fullName>
    </recommendedName>
</protein>